<evidence type="ECO:0000259" key="3">
    <source>
        <dbReference type="PROSITE" id="PS50118"/>
    </source>
</evidence>
<dbReference type="Pfam" id="PF00505">
    <property type="entry name" value="HMG_box"/>
    <property type="match status" value="1"/>
</dbReference>
<dbReference type="Gene3D" id="1.10.30.10">
    <property type="entry name" value="High mobility group box domain"/>
    <property type="match status" value="1"/>
</dbReference>
<protein>
    <recommendedName>
        <fullName evidence="3">HMG box domain-containing protein</fullName>
    </recommendedName>
</protein>
<feature type="region of interest" description="Disordered" evidence="2">
    <location>
        <begin position="100"/>
        <end position="172"/>
    </location>
</feature>
<organism evidence="4 5">
    <name type="scientific">Schizophyllum amplum</name>
    <dbReference type="NCBI Taxonomy" id="97359"/>
    <lineage>
        <taxon>Eukaryota</taxon>
        <taxon>Fungi</taxon>
        <taxon>Dikarya</taxon>
        <taxon>Basidiomycota</taxon>
        <taxon>Agaricomycotina</taxon>
        <taxon>Agaricomycetes</taxon>
        <taxon>Agaricomycetidae</taxon>
        <taxon>Agaricales</taxon>
        <taxon>Schizophyllaceae</taxon>
        <taxon>Schizophyllum</taxon>
    </lineage>
</organism>
<reference evidence="4 5" key="1">
    <citation type="journal article" date="2019" name="New Phytol.">
        <title>Comparative genomics reveals unique wood-decay strategies and fruiting body development in the Schizophyllaceae.</title>
        <authorList>
            <person name="Almasi E."/>
            <person name="Sahu N."/>
            <person name="Krizsan K."/>
            <person name="Balint B."/>
            <person name="Kovacs G.M."/>
            <person name="Kiss B."/>
            <person name="Cseklye J."/>
            <person name="Drula E."/>
            <person name="Henrissat B."/>
            <person name="Nagy I."/>
            <person name="Chovatia M."/>
            <person name="Adam C."/>
            <person name="LaButti K."/>
            <person name="Lipzen A."/>
            <person name="Riley R."/>
            <person name="Grigoriev I.V."/>
            <person name="Nagy L.G."/>
        </authorList>
    </citation>
    <scope>NUCLEOTIDE SEQUENCE [LARGE SCALE GENOMIC DNA]</scope>
    <source>
        <strain evidence="4 5">NL-1724</strain>
    </source>
</reference>
<evidence type="ECO:0000313" key="4">
    <source>
        <dbReference type="EMBL" id="TRM61276.1"/>
    </source>
</evidence>
<dbReference type="GO" id="GO:0005634">
    <property type="term" value="C:nucleus"/>
    <property type="evidence" value="ECO:0007669"/>
    <property type="project" value="UniProtKB-UniRule"/>
</dbReference>
<comment type="caution">
    <text evidence="4">The sequence shown here is derived from an EMBL/GenBank/DDBJ whole genome shotgun (WGS) entry which is preliminary data.</text>
</comment>
<evidence type="ECO:0000256" key="1">
    <source>
        <dbReference type="PROSITE-ProRule" id="PRU00267"/>
    </source>
</evidence>
<dbReference type="SMART" id="SM00398">
    <property type="entry name" value="HMG"/>
    <property type="match status" value="1"/>
</dbReference>
<dbReference type="InterPro" id="IPR036910">
    <property type="entry name" value="HMG_box_dom_sf"/>
</dbReference>
<feature type="domain" description="HMG box" evidence="3">
    <location>
        <begin position="37"/>
        <end position="104"/>
    </location>
</feature>
<feature type="region of interest" description="Disordered" evidence="2">
    <location>
        <begin position="1"/>
        <end position="38"/>
    </location>
</feature>
<dbReference type="PROSITE" id="PS50118">
    <property type="entry name" value="HMG_BOX_2"/>
    <property type="match status" value="1"/>
</dbReference>
<feature type="compositionally biased region" description="Low complexity" evidence="2">
    <location>
        <begin position="108"/>
        <end position="132"/>
    </location>
</feature>
<evidence type="ECO:0000256" key="2">
    <source>
        <dbReference type="SAM" id="MobiDB-lite"/>
    </source>
</evidence>
<dbReference type="GO" id="GO:0003677">
    <property type="term" value="F:DNA binding"/>
    <property type="evidence" value="ECO:0007669"/>
    <property type="project" value="UniProtKB-UniRule"/>
</dbReference>
<name>A0A550C9B5_9AGAR</name>
<keyword evidence="5" id="KW-1185">Reference proteome</keyword>
<evidence type="ECO:0000313" key="5">
    <source>
        <dbReference type="Proteomes" id="UP000320762"/>
    </source>
</evidence>
<feature type="compositionally biased region" description="Low complexity" evidence="2">
    <location>
        <begin position="9"/>
        <end position="30"/>
    </location>
</feature>
<keyword evidence="1" id="KW-0539">Nucleus</keyword>
<dbReference type="EMBL" id="VDMD01000017">
    <property type="protein sequence ID" value="TRM61276.1"/>
    <property type="molecule type" value="Genomic_DNA"/>
</dbReference>
<gene>
    <name evidence="4" type="ORF">BD626DRAFT_631816</name>
</gene>
<proteinExistence type="predicted"/>
<accession>A0A550C9B5</accession>
<feature type="DNA-binding region" description="HMG box" evidence="1">
    <location>
        <begin position="37"/>
        <end position="104"/>
    </location>
</feature>
<dbReference type="AlphaFoldDB" id="A0A550C9B5"/>
<keyword evidence="1" id="KW-0238">DNA-binding</keyword>
<dbReference type="InterPro" id="IPR009071">
    <property type="entry name" value="HMG_box_dom"/>
</dbReference>
<dbReference type="Proteomes" id="UP000320762">
    <property type="component" value="Unassembled WGS sequence"/>
</dbReference>
<dbReference type="SUPFAM" id="SSF47095">
    <property type="entry name" value="HMG-box"/>
    <property type="match status" value="1"/>
</dbReference>
<sequence length="214" mass="23804">MPMQHSAYSASRAQPYPPQSSSRSAAASSSKTKTDCVKRPPNAFILFRSWYILHGHPKTDKRQRGISRKAAEVWNTMSDEDKRPFEHDAQVLLIKFKQDNPNFRWNNTPASPSSPSPSTRSSSTSSTSSSKSHQATPAQDPHSAHDETAGSSHENGPRLSHDDTYFSTPPCAYPEREADEIASDAYYAQLFQYAIRPHRRAAAESLFLSGNDGY</sequence>
<dbReference type="OrthoDB" id="6247875at2759"/>
<feature type="compositionally biased region" description="Basic and acidic residues" evidence="2">
    <location>
        <begin position="155"/>
        <end position="164"/>
    </location>
</feature>